<dbReference type="EMBL" id="JBJQND010000017">
    <property type="protein sequence ID" value="KAL3841338.1"/>
    <property type="molecule type" value="Genomic_DNA"/>
</dbReference>
<feature type="coiled-coil region" evidence="9">
    <location>
        <begin position="398"/>
        <end position="514"/>
    </location>
</feature>
<evidence type="ECO:0000256" key="1">
    <source>
        <dbReference type="ARBA" id="ARBA00004123"/>
    </source>
</evidence>
<feature type="region of interest" description="Disordered" evidence="10">
    <location>
        <begin position="1003"/>
        <end position="1022"/>
    </location>
</feature>
<protein>
    <recommendedName>
        <fullName evidence="3">Mediator of RNA polymerase II transcription subunit 25</fullName>
    </recommendedName>
    <alternativeName>
        <fullName evidence="8">Mediator complex subunit 25</fullName>
    </alternativeName>
</protein>
<evidence type="ECO:0000313" key="14">
    <source>
        <dbReference type="Proteomes" id="UP001634394"/>
    </source>
</evidence>
<feature type="region of interest" description="Disordered" evidence="10">
    <location>
        <begin position="225"/>
        <end position="291"/>
    </location>
</feature>
<proteinExistence type="inferred from homology"/>
<dbReference type="InterPro" id="IPR021394">
    <property type="entry name" value="Med25_PTOV"/>
</dbReference>
<evidence type="ECO:0000256" key="7">
    <source>
        <dbReference type="ARBA" id="ARBA00023242"/>
    </source>
</evidence>
<keyword evidence="7" id="KW-0539">Nucleus</keyword>
<comment type="caution">
    <text evidence="13">The sequence shown here is derived from an EMBL/GenBank/DDBJ whole genome shotgun (WGS) entry which is preliminary data.</text>
</comment>
<reference evidence="13 14" key="1">
    <citation type="submission" date="2024-11" db="EMBL/GenBank/DDBJ databases">
        <title>Chromosome-level genome assembly of the freshwater bivalve Anodonta woodiana.</title>
        <authorList>
            <person name="Chen X."/>
        </authorList>
    </citation>
    <scope>NUCLEOTIDE SEQUENCE [LARGE SCALE GENOMIC DNA]</scope>
    <source>
        <strain evidence="13">MN2024</strain>
        <tissue evidence="13">Gills</tissue>
    </source>
</reference>
<feature type="compositionally biased region" description="Polar residues" evidence="10">
    <location>
        <begin position="357"/>
        <end position="382"/>
    </location>
</feature>
<name>A0ABD3TZC1_SINWO</name>
<accession>A0ABD3TZC1</accession>
<dbReference type="Gene3D" id="2.40.290.30">
    <property type="entry name" value="Mediator complex subunit 25, ACID domain"/>
    <property type="match status" value="1"/>
</dbReference>
<feature type="compositionally biased region" description="Low complexity" evidence="10">
    <location>
        <begin position="665"/>
        <end position="678"/>
    </location>
</feature>
<keyword evidence="5" id="KW-0010">Activator</keyword>
<sequence length="1052" mass="117622">MVVFDNMNSLFDVVFVVEATANMGAYIDELKSAYIIPALEHFNGGPPDPTDYGNDYSCTLYNMVTFFANDIAPDTATRCSDLTTNIHQFLTWLDNISFIGGCGEGYSHIAEGLRTALHVFDDIKERRNNDSLSPERHCILVCNSPPYHLQSSEGCRYIGYYCDQLANMLAKQGIRLSIMSPRKIPALQKLYEESTTTDIPVTSKDFTLDPRHQILLHGFQLQERAHTPVQDDGKASPPLKTLSPAPAPASMTEFKVPSTAPSALASMLPQQQPSPQSLQTSQPSPVSQQQLQQQQQQLQQQQQQQQQQLLQQQQQGIQQTGMHHMQGTHVTQSNMGTGPPPPQGQPPPPHHQPQQPLPFSQGQLSQHQASQPSQATFQNSQVSLQGNQPQLQVGQPQQQQQQLNQAQLQQQQQQLNQAQLQQQQQQLNQAQLQQQQQLNQAQLQQQQLNQAQLQQQQQQLNQAQLQQQQQQQLNQAQLQQQQQQQQLNQAQLQQQQQQQQLNQAQLQQQQQQQQQLHLHAAQPPRPMERMQMTMIQKHQSQQQQPQVPQPPVSMMNQYGQPQMNSGQMSQMSSSANEMDLFSDPIMPIHPSAPKTLGMGQQGVSSHQGQIQQHSGMVSQPSVTSGYQGIQGSQQSQMAQVPISTGQFQGQMLPGNQPPGGLGGIQQQIGQPQQQQNIGDPNRPHQLSDRKIIWRGQLEWQEKSKTVGPNSRITRSLGCMVSIGQTDQDINASSWPGTLIMQLMPQALLNSPKLNPLFKNSRQVAFHFHQTNSNLDALKNLYRVMGTGFAGCVHFPTGTLCEVRVLLLLFSTRRKAFVGLIPNDQAAVVNGIREVITLQKQRQQAKIIGPFGHQPQPVTMATTSGYLALPQMQQAGPQTTMGNQVMAPQQPGIPMGPNPGPGMSTTAMQMTTVPGGQSVMDPQDSMVQAMKLQQEQKARQQQQLLDEMYYGAPPQSMYSVQQRQQQQLQQQRQQQLQMQQQQQQQQQHLRHLLLNQQNQQLRQQMLMQQGQPQAPPQVMMGGQPQGMQPQVPGGMQGLSQGQGALDFNFDDLV</sequence>
<dbReference type="InterPro" id="IPR021419">
    <property type="entry name" value="Mediator_Med25_VWA"/>
</dbReference>
<evidence type="ECO:0000256" key="2">
    <source>
        <dbReference type="ARBA" id="ARBA00009102"/>
    </source>
</evidence>
<dbReference type="Pfam" id="PF11265">
    <property type="entry name" value="Med25_VWA"/>
    <property type="match status" value="1"/>
</dbReference>
<gene>
    <name evidence="13" type="ORF">ACJMK2_019499</name>
</gene>
<evidence type="ECO:0000313" key="13">
    <source>
        <dbReference type="EMBL" id="KAL3841338.1"/>
    </source>
</evidence>
<comment type="subcellular location">
    <subcellularLocation>
        <location evidence="1">Nucleus</location>
    </subcellularLocation>
</comment>
<keyword evidence="6" id="KW-0804">Transcription</keyword>
<dbReference type="InterPro" id="IPR038196">
    <property type="entry name" value="Med25_PTOV_sf"/>
</dbReference>
<evidence type="ECO:0000259" key="12">
    <source>
        <dbReference type="Pfam" id="PF11265"/>
    </source>
</evidence>
<feature type="domain" description="Mediator of RNA polymerase II transcription subunit 25 von Willebrand factor type A" evidence="12">
    <location>
        <begin position="11"/>
        <end position="219"/>
    </location>
</feature>
<dbReference type="PANTHER" id="PTHR12433:SF11">
    <property type="entry name" value="MEDIATOR OF RNA POLYMERASE II TRANSCRIPTION SUBUNIT 25"/>
    <property type="match status" value="1"/>
</dbReference>
<feature type="compositionally biased region" description="Pro residues" evidence="10">
    <location>
        <begin position="338"/>
        <end position="351"/>
    </location>
</feature>
<keyword evidence="4" id="KW-0805">Transcription regulation</keyword>
<comment type="similarity">
    <text evidence="2">Belongs to the Mediator complex subunit 25 family.</text>
</comment>
<evidence type="ECO:0000256" key="4">
    <source>
        <dbReference type="ARBA" id="ARBA00023015"/>
    </source>
</evidence>
<evidence type="ECO:0000256" key="10">
    <source>
        <dbReference type="SAM" id="MobiDB-lite"/>
    </source>
</evidence>
<evidence type="ECO:0000256" key="9">
    <source>
        <dbReference type="SAM" id="Coils"/>
    </source>
</evidence>
<evidence type="ECO:0000256" key="8">
    <source>
        <dbReference type="ARBA" id="ARBA00031958"/>
    </source>
</evidence>
<keyword evidence="9" id="KW-0175">Coiled coil</keyword>
<evidence type="ECO:0000259" key="11">
    <source>
        <dbReference type="Pfam" id="PF11232"/>
    </source>
</evidence>
<dbReference type="GO" id="GO:0005634">
    <property type="term" value="C:nucleus"/>
    <property type="evidence" value="ECO:0007669"/>
    <property type="project" value="UniProtKB-SubCell"/>
</dbReference>
<feature type="region of interest" description="Disordered" evidence="10">
    <location>
        <begin position="665"/>
        <end position="685"/>
    </location>
</feature>
<feature type="region of interest" description="Disordered" evidence="10">
    <location>
        <begin position="315"/>
        <end position="382"/>
    </location>
</feature>
<evidence type="ECO:0000256" key="3">
    <source>
        <dbReference type="ARBA" id="ARBA00019694"/>
    </source>
</evidence>
<feature type="domain" description="Mediator complex subunit Med25 PTOV" evidence="11">
    <location>
        <begin position="688"/>
        <end position="840"/>
    </location>
</feature>
<dbReference type="AlphaFoldDB" id="A0ABD3TZC1"/>
<keyword evidence="14" id="KW-1185">Reference proteome</keyword>
<dbReference type="PANTHER" id="PTHR12433">
    <property type="entry name" value="MEDIATOR OF RNA POLYMERASE II TRANSCRIPTION SUBUNIT 25"/>
    <property type="match status" value="1"/>
</dbReference>
<dbReference type="InterPro" id="IPR036465">
    <property type="entry name" value="vWFA_dom_sf"/>
</dbReference>
<evidence type="ECO:0000256" key="5">
    <source>
        <dbReference type="ARBA" id="ARBA00023159"/>
    </source>
</evidence>
<organism evidence="13 14">
    <name type="scientific">Sinanodonta woodiana</name>
    <name type="common">Chinese pond mussel</name>
    <name type="synonym">Anodonta woodiana</name>
    <dbReference type="NCBI Taxonomy" id="1069815"/>
    <lineage>
        <taxon>Eukaryota</taxon>
        <taxon>Metazoa</taxon>
        <taxon>Spiralia</taxon>
        <taxon>Lophotrochozoa</taxon>
        <taxon>Mollusca</taxon>
        <taxon>Bivalvia</taxon>
        <taxon>Autobranchia</taxon>
        <taxon>Heteroconchia</taxon>
        <taxon>Palaeoheterodonta</taxon>
        <taxon>Unionida</taxon>
        <taxon>Unionoidea</taxon>
        <taxon>Unionidae</taxon>
        <taxon>Unioninae</taxon>
        <taxon>Sinanodonta</taxon>
    </lineage>
</organism>
<dbReference type="Pfam" id="PF11232">
    <property type="entry name" value="Med25"/>
    <property type="match status" value="1"/>
</dbReference>
<evidence type="ECO:0000256" key="6">
    <source>
        <dbReference type="ARBA" id="ARBA00023163"/>
    </source>
</evidence>
<dbReference type="SUPFAM" id="SSF53300">
    <property type="entry name" value="vWA-like"/>
    <property type="match status" value="1"/>
</dbReference>
<feature type="compositionally biased region" description="Basic and acidic residues" evidence="10">
    <location>
        <begin position="225"/>
        <end position="234"/>
    </location>
</feature>
<feature type="compositionally biased region" description="Low complexity" evidence="10">
    <location>
        <begin position="269"/>
        <end position="291"/>
    </location>
</feature>
<dbReference type="Proteomes" id="UP001634394">
    <property type="component" value="Unassembled WGS sequence"/>
</dbReference>